<evidence type="ECO:0000256" key="6">
    <source>
        <dbReference type="ARBA" id="ARBA00022857"/>
    </source>
</evidence>
<dbReference type="Gene3D" id="3.40.50.360">
    <property type="match status" value="1"/>
</dbReference>
<evidence type="ECO:0000256" key="5">
    <source>
        <dbReference type="ARBA" id="ARBA00022827"/>
    </source>
</evidence>
<comment type="cofactor">
    <cofactor evidence="2">
        <name>FAD</name>
        <dbReference type="ChEBI" id="CHEBI:57692"/>
    </cofactor>
</comment>
<comment type="cofactor">
    <cofactor evidence="1">
        <name>FMN</name>
        <dbReference type="ChEBI" id="CHEBI:58210"/>
    </cofactor>
</comment>
<keyword evidence="5" id="KW-0274">FAD</keyword>
<dbReference type="PRINTS" id="PR00371">
    <property type="entry name" value="FPNCR"/>
</dbReference>
<dbReference type="PRINTS" id="PR00369">
    <property type="entry name" value="FLAVODOXIN"/>
</dbReference>
<keyword evidence="3" id="KW-0285">Flavoprotein</keyword>
<evidence type="ECO:0000256" key="4">
    <source>
        <dbReference type="ARBA" id="ARBA00022643"/>
    </source>
</evidence>
<keyword evidence="4" id="KW-0288">FMN</keyword>
<gene>
    <name evidence="11" type="ORF">ACFQDI_11970</name>
</gene>
<feature type="domain" description="Flavodoxin-like" evidence="9">
    <location>
        <begin position="50"/>
        <end position="190"/>
    </location>
</feature>
<name>A0ABW0KRG6_9BACT</name>
<dbReference type="Gene3D" id="2.40.30.10">
    <property type="entry name" value="Translation factors"/>
    <property type="match status" value="1"/>
</dbReference>
<dbReference type="Gene3D" id="3.40.50.80">
    <property type="entry name" value="Nucleotide-binding domain of ferredoxin-NADP reductase (FNR) module"/>
    <property type="match status" value="1"/>
</dbReference>
<dbReference type="PROSITE" id="PS50902">
    <property type="entry name" value="FLAVODOXIN_LIKE"/>
    <property type="match status" value="1"/>
</dbReference>
<dbReference type="InterPro" id="IPR001094">
    <property type="entry name" value="Flavdoxin-like"/>
</dbReference>
<dbReference type="InterPro" id="IPR039261">
    <property type="entry name" value="FNR_nucleotide-bd"/>
</dbReference>
<dbReference type="InterPro" id="IPR017927">
    <property type="entry name" value="FAD-bd_FR_type"/>
</dbReference>
<dbReference type="Gene3D" id="1.20.990.10">
    <property type="entry name" value="NADPH-cytochrome p450 Reductase, Chain A, domain 3"/>
    <property type="match status" value="1"/>
</dbReference>
<dbReference type="InterPro" id="IPR008254">
    <property type="entry name" value="Flavodoxin/NO_synth"/>
</dbReference>
<dbReference type="EMBL" id="JBHSMQ010000004">
    <property type="protein sequence ID" value="MFC5455576.1"/>
    <property type="molecule type" value="Genomic_DNA"/>
</dbReference>
<dbReference type="SUPFAM" id="SSF52218">
    <property type="entry name" value="Flavoproteins"/>
    <property type="match status" value="1"/>
</dbReference>
<dbReference type="InterPro" id="IPR029039">
    <property type="entry name" value="Flavoprotein-like_sf"/>
</dbReference>
<dbReference type="PANTHER" id="PTHR19384:SF128">
    <property type="entry name" value="NADPH OXIDOREDUCTASE A"/>
    <property type="match status" value="1"/>
</dbReference>
<evidence type="ECO:0000313" key="11">
    <source>
        <dbReference type="EMBL" id="MFC5455576.1"/>
    </source>
</evidence>
<keyword evidence="12" id="KW-1185">Reference proteome</keyword>
<organism evidence="11 12">
    <name type="scientific">Prosthecobacter fluviatilis</name>
    <dbReference type="NCBI Taxonomy" id="445931"/>
    <lineage>
        <taxon>Bacteria</taxon>
        <taxon>Pseudomonadati</taxon>
        <taxon>Verrucomicrobiota</taxon>
        <taxon>Verrucomicrobiia</taxon>
        <taxon>Verrucomicrobiales</taxon>
        <taxon>Verrucomicrobiaceae</taxon>
        <taxon>Prosthecobacter</taxon>
    </lineage>
</organism>
<keyword evidence="6" id="KW-0521">NADP</keyword>
<dbReference type="Pfam" id="PF00175">
    <property type="entry name" value="NAD_binding_1"/>
    <property type="match status" value="1"/>
</dbReference>
<comment type="caution">
    <text evidence="11">The sequence shown here is derived from an EMBL/GenBank/DDBJ whole genome shotgun (WGS) entry which is preliminary data.</text>
</comment>
<dbReference type="RefSeq" id="WP_377166797.1">
    <property type="nucleotide sequence ID" value="NZ_JBHSMQ010000004.1"/>
</dbReference>
<evidence type="ECO:0000256" key="1">
    <source>
        <dbReference type="ARBA" id="ARBA00001917"/>
    </source>
</evidence>
<sequence>MPTVPIIPENAPFSAEQRAWLNGFLAGVLNRGPAAAGAALPSSQAAAIPLLIAFGSQSGNAESLAKRLAREASGRGFAARAAGLDSLQPADLIKDKNVLLITSTWGEGDMPDNAVSFWDSINQNGSSPKFDGVQYSVLALGDKNYGDTFCLAGKKLDARLAELGARRITDRVDCDVEFDTQAKQWSSSAFTVLSGSTAAPAAEAAVEEETGWSKKNPFPAKLIDNTPLNTRGSSKDTRHIAFSLTGSGLSYEVGDALGVFVQNCPDVVDTILAAHQLDPLAEVPLPDGGTATLRAALIAHYEIRQFYGKPAAQTGMAPAAFVADLRKLQPRLYSIASSIKAHADEVHLCVGAVRYSTDGVHHKGVASTFLADRLPLGETTGIYFHAANHFRLPTDLTKPVIMVGPGTGIAPFRAFLEEREATKAPGKNWLFFGDQKRASDFLYHDQVIGWVQGGHLTRLDTAFSRDQEEKIYVQTRMLQAANELWQWLEEGAHFYVCGDAKRMAKDVDDALHSIIQTAGGKSADEASAYVNQMKKEKRYARDVY</sequence>
<dbReference type="InterPro" id="IPR017938">
    <property type="entry name" value="Riboflavin_synthase-like_b-brl"/>
</dbReference>
<dbReference type="InterPro" id="IPR023173">
    <property type="entry name" value="NADPH_Cyt_P450_Rdtase_alpha"/>
</dbReference>
<protein>
    <submittedName>
        <fullName evidence="11">Sulfite reductase flavoprotein subunit alpha</fullName>
    </submittedName>
</protein>
<evidence type="ECO:0000259" key="9">
    <source>
        <dbReference type="PROSITE" id="PS50902"/>
    </source>
</evidence>
<keyword evidence="7" id="KW-0560">Oxidoreductase</keyword>
<dbReference type="InterPro" id="IPR001709">
    <property type="entry name" value="Flavoprot_Pyr_Nucl_cyt_Rdtase"/>
</dbReference>
<evidence type="ECO:0000256" key="8">
    <source>
        <dbReference type="ARBA" id="ARBA00023192"/>
    </source>
</evidence>
<evidence type="ECO:0000259" key="10">
    <source>
        <dbReference type="PROSITE" id="PS51384"/>
    </source>
</evidence>
<evidence type="ECO:0000256" key="3">
    <source>
        <dbReference type="ARBA" id="ARBA00022630"/>
    </source>
</evidence>
<evidence type="ECO:0000313" key="12">
    <source>
        <dbReference type="Proteomes" id="UP001596052"/>
    </source>
</evidence>
<reference evidence="12" key="1">
    <citation type="journal article" date="2019" name="Int. J. Syst. Evol. Microbiol.">
        <title>The Global Catalogue of Microorganisms (GCM) 10K type strain sequencing project: providing services to taxonomists for standard genome sequencing and annotation.</title>
        <authorList>
            <consortium name="The Broad Institute Genomics Platform"/>
            <consortium name="The Broad Institute Genome Sequencing Center for Infectious Disease"/>
            <person name="Wu L."/>
            <person name="Ma J."/>
        </authorList>
    </citation>
    <scope>NUCLEOTIDE SEQUENCE [LARGE SCALE GENOMIC DNA]</scope>
    <source>
        <strain evidence="12">CGMCC 4.1469</strain>
    </source>
</reference>
<keyword evidence="8" id="KW-0028">Amino-acid biosynthesis</keyword>
<evidence type="ECO:0000256" key="7">
    <source>
        <dbReference type="ARBA" id="ARBA00023002"/>
    </source>
</evidence>
<dbReference type="PANTHER" id="PTHR19384">
    <property type="entry name" value="NITRIC OXIDE SYNTHASE-RELATED"/>
    <property type="match status" value="1"/>
</dbReference>
<dbReference type="Proteomes" id="UP001596052">
    <property type="component" value="Unassembled WGS sequence"/>
</dbReference>
<dbReference type="CDD" id="cd06199">
    <property type="entry name" value="SiR"/>
    <property type="match status" value="1"/>
</dbReference>
<dbReference type="SUPFAM" id="SSF63380">
    <property type="entry name" value="Riboflavin synthase domain-like"/>
    <property type="match status" value="1"/>
</dbReference>
<dbReference type="InterPro" id="IPR001433">
    <property type="entry name" value="OxRdtase_FAD/NAD-bd"/>
</dbReference>
<dbReference type="SUPFAM" id="SSF52343">
    <property type="entry name" value="Ferredoxin reductase-like, C-terminal NADP-linked domain"/>
    <property type="match status" value="1"/>
</dbReference>
<dbReference type="PROSITE" id="PS51384">
    <property type="entry name" value="FAD_FR"/>
    <property type="match status" value="1"/>
</dbReference>
<feature type="domain" description="FAD-binding FR-type" evidence="10">
    <location>
        <begin position="215"/>
        <end position="393"/>
    </location>
</feature>
<proteinExistence type="predicted"/>
<dbReference type="Pfam" id="PF00667">
    <property type="entry name" value="FAD_binding_1"/>
    <property type="match status" value="2"/>
</dbReference>
<dbReference type="InterPro" id="IPR003097">
    <property type="entry name" value="CysJ-like_FAD-binding"/>
</dbReference>
<dbReference type="Pfam" id="PF00258">
    <property type="entry name" value="Flavodoxin_1"/>
    <property type="match status" value="1"/>
</dbReference>
<evidence type="ECO:0000256" key="2">
    <source>
        <dbReference type="ARBA" id="ARBA00001974"/>
    </source>
</evidence>
<keyword evidence="8" id="KW-0198">Cysteine biosynthesis</keyword>
<accession>A0ABW0KRG6</accession>